<sequence>MKAKSLSIKTILILSLILFAFVTVSASAQQIPIDEITKISVEGNDYVSDFDILSQVETEVGEQTDQDALRDDMQAIYDLGYFADVNIVFENYEDGLHVIFEVVENPVINEINLSGYEEIYSQEEILEILDLEVDKVLNARKMNENLRKLQEKIQDDGYILARYKDVSVSEEGVLNIEINPGYLVGIEIEGNEKTQDKVILRELPIKEGDVVNIRNIQQGYQNLLRLQYFENISPELERVDPEENTAKLVISLDEAQTGRLNFGGGYSSKDGWLGFVDVSEENLFGRGQRIAAKWQFGDTTTYSLNFNEPYLWDTQYSFGFSLYDTTTERTNIDDERYEESKRGGSVTLGRPLPRNWRTSLRYRLEDSEIEWLDDVDDDDTETSLRSLTLGFNRNTADGSFHPRSGSVNNFNIEHAGDFIGGDVEFTKFNLDSRKYFPAFSDHAIALRAKAGISYPRTDLPRSEQYNLGGADTLRGYERSDFDFRDRDNNNLLLFNAEYRIPFNDSFSGVLFTDAGNVWDERGKISISDLNYGYGLGVRMNTPVGQLRLDYGWNEDREGQLHFSIGSTF</sequence>
<name>A0AAW4WZG8_9FIRM</name>
<feature type="domain" description="POTRA" evidence="7">
    <location>
        <begin position="34"/>
        <end position="105"/>
    </location>
</feature>
<evidence type="ECO:0000259" key="7">
    <source>
        <dbReference type="PROSITE" id="PS51779"/>
    </source>
</evidence>
<feature type="signal peptide" evidence="6">
    <location>
        <begin position="1"/>
        <end position="28"/>
    </location>
</feature>
<dbReference type="Gene3D" id="2.40.160.50">
    <property type="entry name" value="membrane protein fhac: a member of the omp85/tpsb transporter family"/>
    <property type="match status" value="1"/>
</dbReference>
<accession>A0AAW4WZG8</accession>
<evidence type="ECO:0000256" key="3">
    <source>
        <dbReference type="ARBA" id="ARBA00022729"/>
    </source>
</evidence>
<evidence type="ECO:0000256" key="2">
    <source>
        <dbReference type="ARBA" id="ARBA00022692"/>
    </source>
</evidence>
<evidence type="ECO:0000256" key="6">
    <source>
        <dbReference type="SAM" id="SignalP"/>
    </source>
</evidence>
<comment type="subcellular location">
    <subcellularLocation>
        <location evidence="1">Membrane</location>
    </subcellularLocation>
</comment>
<dbReference type="PROSITE" id="PS51779">
    <property type="entry name" value="POTRA"/>
    <property type="match status" value="2"/>
</dbReference>
<evidence type="ECO:0000256" key="5">
    <source>
        <dbReference type="ARBA" id="ARBA00023237"/>
    </source>
</evidence>
<organism evidence="8 9">
    <name type="scientific">Halanaerobium polyolivorans</name>
    <dbReference type="NCBI Taxonomy" id="2886943"/>
    <lineage>
        <taxon>Bacteria</taxon>
        <taxon>Bacillati</taxon>
        <taxon>Bacillota</taxon>
        <taxon>Clostridia</taxon>
        <taxon>Halanaerobiales</taxon>
        <taxon>Halanaerobiaceae</taxon>
        <taxon>Halanaerobium</taxon>
    </lineage>
</organism>
<dbReference type="RefSeq" id="WP_229345196.1">
    <property type="nucleotide sequence ID" value="NZ_JAJFAT010000007.1"/>
</dbReference>
<keyword evidence="2" id="KW-0812">Transmembrane</keyword>
<dbReference type="AlphaFoldDB" id="A0AAW4WZG8"/>
<dbReference type="PANTHER" id="PTHR12815">
    <property type="entry name" value="SORTING AND ASSEMBLY MACHINERY SAMM50 PROTEIN FAMILY MEMBER"/>
    <property type="match status" value="1"/>
</dbReference>
<dbReference type="EMBL" id="JAJFAT010000007">
    <property type="protein sequence ID" value="MCC3144900.1"/>
    <property type="molecule type" value="Genomic_DNA"/>
</dbReference>
<evidence type="ECO:0000256" key="4">
    <source>
        <dbReference type="ARBA" id="ARBA00023136"/>
    </source>
</evidence>
<proteinExistence type="predicted"/>
<keyword evidence="4" id="KW-0472">Membrane</keyword>
<dbReference type="InterPro" id="IPR039910">
    <property type="entry name" value="D15-like"/>
</dbReference>
<evidence type="ECO:0000313" key="8">
    <source>
        <dbReference type="EMBL" id="MCC3144900.1"/>
    </source>
</evidence>
<evidence type="ECO:0000256" key="1">
    <source>
        <dbReference type="ARBA" id="ARBA00004370"/>
    </source>
</evidence>
<dbReference type="InterPro" id="IPR034746">
    <property type="entry name" value="POTRA"/>
</dbReference>
<comment type="caution">
    <text evidence="8">The sequence shown here is derived from an EMBL/GenBank/DDBJ whole genome shotgun (WGS) entry which is preliminary data.</text>
</comment>
<gene>
    <name evidence="8" type="ORF">LJ207_06150</name>
</gene>
<reference evidence="8 9" key="1">
    <citation type="submission" date="2021-10" db="EMBL/GenBank/DDBJ databases">
        <authorList>
            <person name="Grouzdev D.S."/>
            <person name="Pantiukh K.S."/>
            <person name="Krutkina M.S."/>
        </authorList>
    </citation>
    <scope>NUCLEOTIDE SEQUENCE [LARGE SCALE GENOMIC DNA]</scope>
    <source>
        <strain evidence="8 9">Z-7514</strain>
    </source>
</reference>
<keyword evidence="9" id="KW-1185">Reference proteome</keyword>
<dbReference type="PANTHER" id="PTHR12815:SF47">
    <property type="entry name" value="TRANSLOCATION AND ASSEMBLY MODULE SUBUNIT TAMA"/>
    <property type="match status" value="1"/>
</dbReference>
<dbReference type="InterPro" id="IPR010827">
    <property type="entry name" value="BamA/TamA_POTRA"/>
</dbReference>
<evidence type="ECO:0000313" key="9">
    <source>
        <dbReference type="Proteomes" id="UP001199296"/>
    </source>
</evidence>
<keyword evidence="3 6" id="KW-0732">Signal</keyword>
<feature type="chain" id="PRO_5043352412" evidence="6">
    <location>
        <begin position="29"/>
        <end position="568"/>
    </location>
</feature>
<dbReference type="Pfam" id="PF01103">
    <property type="entry name" value="Omp85"/>
    <property type="match status" value="1"/>
</dbReference>
<dbReference type="GO" id="GO:0019867">
    <property type="term" value="C:outer membrane"/>
    <property type="evidence" value="ECO:0007669"/>
    <property type="project" value="InterPro"/>
</dbReference>
<feature type="domain" description="POTRA" evidence="7">
    <location>
        <begin position="106"/>
        <end position="181"/>
    </location>
</feature>
<keyword evidence="5" id="KW-0998">Cell outer membrane</keyword>
<dbReference type="Proteomes" id="UP001199296">
    <property type="component" value="Unassembled WGS sequence"/>
</dbReference>
<dbReference type="Pfam" id="PF07244">
    <property type="entry name" value="POTRA"/>
    <property type="match status" value="3"/>
</dbReference>
<dbReference type="InterPro" id="IPR000184">
    <property type="entry name" value="Bac_surfAg_D15"/>
</dbReference>
<dbReference type="Gene3D" id="3.10.20.310">
    <property type="entry name" value="membrane protein fhac"/>
    <property type="match status" value="3"/>
</dbReference>
<protein>
    <submittedName>
        <fullName evidence="8">BamA/TamA family outer membrane protein</fullName>
    </submittedName>
</protein>